<dbReference type="KEGG" id="parl:PEC302110_32570"/>
<dbReference type="Proteomes" id="UP001377830">
    <property type="component" value="Chromosome"/>
</dbReference>
<keyword evidence="1" id="KW-1133">Transmembrane helix</keyword>
<accession>A0AAN0MMX1</accession>
<sequence>MLSDVVLFSWKLGMIIFIIPIVFQLSCFGFLSAIKNKPVKMNKKISNILIFIAVSGAVISLFFSFYVSYRLDALGYETCPKTSWMAPNKYVKDISLCKD</sequence>
<feature type="transmembrane region" description="Helical" evidence="1">
    <location>
        <begin position="12"/>
        <end position="34"/>
    </location>
</feature>
<feature type="transmembrane region" description="Helical" evidence="1">
    <location>
        <begin position="46"/>
        <end position="67"/>
    </location>
</feature>
<evidence type="ECO:0000313" key="3">
    <source>
        <dbReference type="Proteomes" id="UP001377830"/>
    </source>
</evidence>
<dbReference type="EMBL" id="AP028908">
    <property type="protein sequence ID" value="BES86160.1"/>
    <property type="molecule type" value="Genomic_DNA"/>
</dbReference>
<reference evidence="3" key="1">
    <citation type="journal article" date="2024" name="Int. J. Syst. Evol. Microbiol.">
        <title>Pectobacterium araliae sp. nov., a pathogen causing bacterial soft rot of Japanese angelica tree in Japan.</title>
        <authorList>
            <person name="Sawada H."/>
            <person name="Someya N."/>
            <person name="Morohoshi T."/>
            <person name="Ono M."/>
            <person name="Satou M."/>
        </authorList>
    </citation>
    <scope>NUCLEOTIDE SEQUENCE [LARGE SCALE GENOMIC DNA]</scope>
    <source>
        <strain evidence="3">MAFF 302110</strain>
    </source>
</reference>
<dbReference type="AlphaFoldDB" id="A0AAN0MMX1"/>
<keyword evidence="3" id="KW-1185">Reference proteome</keyword>
<protein>
    <recommendedName>
        <fullName evidence="4">DUF1240 domain-containing protein</fullName>
    </recommendedName>
</protein>
<dbReference type="Pfam" id="PF06836">
    <property type="entry name" value="DUF1240"/>
    <property type="match status" value="1"/>
</dbReference>
<proteinExistence type="predicted"/>
<evidence type="ECO:0000256" key="1">
    <source>
        <dbReference type="SAM" id="Phobius"/>
    </source>
</evidence>
<keyword evidence="1" id="KW-0472">Membrane</keyword>
<organism evidence="2 3">
    <name type="scientific">Pectobacterium araliae</name>
    <dbReference type="NCBI Taxonomy" id="3073862"/>
    <lineage>
        <taxon>Bacteria</taxon>
        <taxon>Pseudomonadati</taxon>
        <taxon>Pseudomonadota</taxon>
        <taxon>Gammaproteobacteria</taxon>
        <taxon>Enterobacterales</taxon>
        <taxon>Pectobacteriaceae</taxon>
        <taxon>Pectobacterium</taxon>
    </lineage>
</organism>
<name>A0AAN0MMX1_9GAMM</name>
<keyword evidence="1" id="KW-0812">Transmembrane</keyword>
<gene>
    <name evidence="2" type="ORF">PEC302110_32570</name>
</gene>
<dbReference type="InterPro" id="IPR010665">
    <property type="entry name" value="DUF1240"/>
</dbReference>
<evidence type="ECO:0000313" key="2">
    <source>
        <dbReference type="EMBL" id="BES86160.1"/>
    </source>
</evidence>
<evidence type="ECO:0008006" key="4">
    <source>
        <dbReference type="Google" id="ProtNLM"/>
    </source>
</evidence>